<organism evidence="1 2">
    <name type="scientific">Geojedonia litorea</name>
    <dbReference type="NCBI Taxonomy" id="1268269"/>
    <lineage>
        <taxon>Bacteria</taxon>
        <taxon>Pseudomonadati</taxon>
        <taxon>Bacteroidota</taxon>
        <taxon>Flavobacteriia</taxon>
        <taxon>Flavobacteriales</taxon>
        <taxon>Flavobacteriaceae</taxon>
        <taxon>Geojedonia</taxon>
    </lineage>
</organism>
<protein>
    <submittedName>
        <fullName evidence="1">VOC family protein</fullName>
    </submittedName>
</protein>
<evidence type="ECO:0000313" key="1">
    <source>
        <dbReference type="EMBL" id="MFC4721324.1"/>
    </source>
</evidence>
<comment type="caution">
    <text evidence="1">The sequence shown here is derived from an EMBL/GenBank/DDBJ whole genome shotgun (WGS) entry which is preliminary data.</text>
</comment>
<sequence>MDFGELLMGWFPSRGEVYGSPGSLVKQETYIPSKEGALLYFSCVDLKDELGRIEVAGGKIIQAKKQISPDYGYMGVFIDSEGNRVALHSMK</sequence>
<dbReference type="Gene3D" id="3.10.180.10">
    <property type="entry name" value="2,3-Dihydroxybiphenyl 1,2-Dioxygenase, domain 1"/>
    <property type="match status" value="1"/>
</dbReference>
<dbReference type="EMBL" id="JBHSGP010000005">
    <property type="protein sequence ID" value="MFC4721324.1"/>
    <property type="molecule type" value="Genomic_DNA"/>
</dbReference>
<dbReference type="InterPro" id="IPR029068">
    <property type="entry name" value="Glyas_Bleomycin-R_OHBP_Dase"/>
</dbReference>
<keyword evidence="2" id="KW-1185">Reference proteome</keyword>
<reference evidence="2" key="1">
    <citation type="journal article" date="2019" name="Int. J. Syst. Evol. Microbiol.">
        <title>The Global Catalogue of Microorganisms (GCM) 10K type strain sequencing project: providing services to taxonomists for standard genome sequencing and annotation.</title>
        <authorList>
            <consortium name="The Broad Institute Genomics Platform"/>
            <consortium name="The Broad Institute Genome Sequencing Center for Infectious Disease"/>
            <person name="Wu L."/>
            <person name="Ma J."/>
        </authorList>
    </citation>
    <scope>NUCLEOTIDE SEQUENCE [LARGE SCALE GENOMIC DNA]</scope>
    <source>
        <strain evidence="2">CCUG 63682</strain>
    </source>
</reference>
<accession>A0ABV9N225</accession>
<dbReference type="SUPFAM" id="SSF54593">
    <property type="entry name" value="Glyoxalase/Bleomycin resistance protein/Dihydroxybiphenyl dioxygenase"/>
    <property type="match status" value="1"/>
</dbReference>
<name>A0ABV9N225_9FLAO</name>
<dbReference type="RefSeq" id="WP_387960912.1">
    <property type="nucleotide sequence ID" value="NZ_JBHSGP010000005.1"/>
</dbReference>
<gene>
    <name evidence="1" type="ORF">ACFO5O_03240</name>
</gene>
<dbReference type="Proteomes" id="UP001595953">
    <property type="component" value="Unassembled WGS sequence"/>
</dbReference>
<evidence type="ECO:0000313" key="2">
    <source>
        <dbReference type="Proteomes" id="UP001595953"/>
    </source>
</evidence>
<proteinExistence type="predicted"/>